<organism evidence="2 3">
    <name type="scientific">Trifolium subterraneum</name>
    <name type="common">Subterranean clover</name>
    <dbReference type="NCBI Taxonomy" id="3900"/>
    <lineage>
        <taxon>Eukaryota</taxon>
        <taxon>Viridiplantae</taxon>
        <taxon>Streptophyta</taxon>
        <taxon>Embryophyta</taxon>
        <taxon>Tracheophyta</taxon>
        <taxon>Spermatophyta</taxon>
        <taxon>Magnoliopsida</taxon>
        <taxon>eudicotyledons</taxon>
        <taxon>Gunneridae</taxon>
        <taxon>Pentapetalae</taxon>
        <taxon>rosids</taxon>
        <taxon>fabids</taxon>
        <taxon>Fabales</taxon>
        <taxon>Fabaceae</taxon>
        <taxon>Papilionoideae</taxon>
        <taxon>50 kb inversion clade</taxon>
        <taxon>NPAAA clade</taxon>
        <taxon>Hologalegina</taxon>
        <taxon>IRL clade</taxon>
        <taxon>Trifolieae</taxon>
        <taxon>Trifolium</taxon>
    </lineage>
</organism>
<sequence length="74" mass="8759">MQESDADPEQIDIVHYKVQYMLAQLEKVTAEIELEKKKIAEAQKHTTKVSKKRPRQIAKPRKQTTEVPTQRWKE</sequence>
<evidence type="ECO:0000256" key="1">
    <source>
        <dbReference type="SAM" id="MobiDB-lite"/>
    </source>
</evidence>
<name>A0A2Z6NPG5_TRISU</name>
<feature type="region of interest" description="Disordered" evidence="1">
    <location>
        <begin position="40"/>
        <end position="74"/>
    </location>
</feature>
<gene>
    <name evidence="2" type="ORF">TSUD_320020</name>
</gene>
<dbReference type="Proteomes" id="UP000242715">
    <property type="component" value="Unassembled WGS sequence"/>
</dbReference>
<keyword evidence="3" id="KW-1185">Reference proteome</keyword>
<evidence type="ECO:0000313" key="3">
    <source>
        <dbReference type="Proteomes" id="UP000242715"/>
    </source>
</evidence>
<dbReference type="AlphaFoldDB" id="A0A2Z6NPG5"/>
<dbReference type="EMBL" id="DF973721">
    <property type="protein sequence ID" value="GAU38530.1"/>
    <property type="molecule type" value="Genomic_DNA"/>
</dbReference>
<feature type="compositionally biased region" description="Basic residues" evidence="1">
    <location>
        <begin position="45"/>
        <end position="62"/>
    </location>
</feature>
<reference evidence="3" key="1">
    <citation type="journal article" date="2017" name="Front. Plant Sci.">
        <title>Climate Clever Clovers: New Paradigm to Reduce the Environmental Footprint of Ruminants by Breeding Low Methanogenic Forages Utilizing Haplotype Variation.</title>
        <authorList>
            <person name="Kaur P."/>
            <person name="Appels R."/>
            <person name="Bayer P.E."/>
            <person name="Keeble-Gagnere G."/>
            <person name="Wang J."/>
            <person name="Hirakawa H."/>
            <person name="Shirasawa K."/>
            <person name="Vercoe P."/>
            <person name="Stefanova K."/>
            <person name="Durmic Z."/>
            <person name="Nichols P."/>
            <person name="Revell C."/>
            <person name="Isobe S.N."/>
            <person name="Edwards D."/>
            <person name="Erskine W."/>
        </authorList>
    </citation>
    <scope>NUCLEOTIDE SEQUENCE [LARGE SCALE GENOMIC DNA]</scope>
    <source>
        <strain evidence="3">cv. Daliak</strain>
    </source>
</reference>
<accession>A0A2Z6NPG5</accession>
<protein>
    <submittedName>
        <fullName evidence="2">Uncharacterized protein</fullName>
    </submittedName>
</protein>
<evidence type="ECO:0000313" key="2">
    <source>
        <dbReference type="EMBL" id="GAU38530.1"/>
    </source>
</evidence>
<proteinExistence type="predicted"/>